<reference evidence="1" key="1">
    <citation type="submission" date="2020-11" db="EMBL/GenBank/DDBJ databases">
        <authorList>
            <consortium name="DOE Joint Genome Institute"/>
            <person name="Ahrendt S."/>
            <person name="Riley R."/>
            <person name="Andreopoulos W."/>
            <person name="Labutti K."/>
            <person name="Pangilinan J."/>
            <person name="Ruiz-Duenas F.J."/>
            <person name="Barrasa J.M."/>
            <person name="Sanchez-Garcia M."/>
            <person name="Camarero S."/>
            <person name="Miyauchi S."/>
            <person name="Serrano A."/>
            <person name="Linde D."/>
            <person name="Babiker R."/>
            <person name="Drula E."/>
            <person name="Ayuso-Fernandez I."/>
            <person name="Pacheco R."/>
            <person name="Padilla G."/>
            <person name="Ferreira P."/>
            <person name="Barriuso J."/>
            <person name="Kellner H."/>
            <person name="Castanera R."/>
            <person name="Alfaro M."/>
            <person name="Ramirez L."/>
            <person name="Pisabarro A.G."/>
            <person name="Kuo A."/>
            <person name="Tritt A."/>
            <person name="Lipzen A."/>
            <person name="He G."/>
            <person name="Yan M."/>
            <person name="Ng V."/>
            <person name="Cullen D."/>
            <person name="Martin F."/>
            <person name="Rosso M.-N."/>
            <person name="Henrissat B."/>
            <person name="Hibbett D."/>
            <person name="Martinez A.T."/>
            <person name="Grigoriev I.V."/>
        </authorList>
    </citation>
    <scope>NUCLEOTIDE SEQUENCE</scope>
    <source>
        <strain evidence="1">CIRM-BRFM 674</strain>
    </source>
</reference>
<sequence>MTETSKIFCCPNADTTFISSDDVAFKIHSMHLTSHSVGFANSQNILDVTEPVHLPERSGVLEILFQFIEPPSEAANYHQPSMIDLDDRLFFEVAEAAEKYIVYGAMNTCLTRMDQMPADYPFEVLNHCTKHGYPDLADQAAEESIKLPLRKAASKITCPDTLRKWLVYYDEWREAGKSAVALFEKKNSRKCRIWANIYTAYLRKLGTDPTAIDTVPKFSLNEFNVECKLKASGCNCKLVQYNKEWPWQEELANIIDEIPSFSGVSIDEVTESEEGEGEE</sequence>
<dbReference type="AlphaFoldDB" id="A0A9P5YQQ4"/>
<name>A0A9P5YQQ4_9AGAR</name>
<protein>
    <recommendedName>
        <fullName evidence="3">BTB domain-containing protein</fullName>
    </recommendedName>
</protein>
<dbReference type="OrthoDB" id="3184970at2759"/>
<dbReference type="Proteomes" id="UP000807469">
    <property type="component" value="Unassembled WGS sequence"/>
</dbReference>
<evidence type="ECO:0008006" key="3">
    <source>
        <dbReference type="Google" id="ProtNLM"/>
    </source>
</evidence>
<evidence type="ECO:0000313" key="1">
    <source>
        <dbReference type="EMBL" id="KAF9473682.1"/>
    </source>
</evidence>
<evidence type="ECO:0000313" key="2">
    <source>
        <dbReference type="Proteomes" id="UP000807469"/>
    </source>
</evidence>
<dbReference type="EMBL" id="MU155424">
    <property type="protein sequence ID" value="KAF9473682.1"/>
    <property type="molecule type" value="Genomic_DNA"/>
</dbReference>
<accession>A0A9P5YQQ4</accession>
<proteinExistence type="predicted"/>
<comment type="caution">
    <text evidence="1">The sequence shown here is derived from an EMBL/GenBank/DDBJ whole genome shotgun (WGS) entry which is preliminary data.</text>
</comment>
<organism evidence="1 2">
    <name type="scientific">Pholiota conissans</name>
    <dbReference type="NCBI Taxonomy" id="109636"/>
    <lineage>
        <taxon>Eukaryota</taxon>
        <taxon>Fungi</taxon>
        <taxon>Dikarya</taxon>
        <taxon>Basidiomycota</taxon>
        <taxon>Agaricomycotina</taxon>
        <taxon>Agaricomycetes</taxon>
        <taxon>Agaricomycetidae</taxon>
        <taxon>Agaricales</taxon>
        <taxon>Agaricineae</taxon>
        <taxon>Strophariaceae</taxon>
        <taxon>Pholiota</taxon>
    </lineage>
</organism>
<gene>
    <name evidence="1" type="ORF">BDN70DRAFT_997532</name>
</gene>
<keyword evidence="2" id="KW-1185">Reference proteome</keyword>